<dbReference type="CDD" id="cd01949">
    <property type="entry name" value="GGDEF"/>
    <property type="match status" value="1"/>
</dbReference>
<gene>
    <name evidence="16" type="ORF">ACFSCX_15230</name>
</gene>
<dbReference type="EC" id="2.7.13.3" evidence="2"/>
<dbReference type="SUPFAM" id="SSF141868">
    <property type="entry name" value="EAL domain-like"/>
    <property type="match status" value="1"/>
</dbReference>
<evidence type="ECO:0000256" key="3">
    <source>
        <dbReference type="ARBA" id="ARBA00022553"/>
    </source>
</evidence>
<evidence type="ECO:0000259" key="13">
    <source>
        <dbReference type="PROSITE" id="PS50113"/>
    </source>
</evidence>
<keyword evidence="3" id="KW-0597">Phosphoprotein</keyword>
<dbReference type="InterPro" id="IPR013767">
    <property type="entry name" value="PAS_fold"/>
</dbReference>
<evidence type="ECO:0000256" key="8">
    <source>
        <dbReference type="ARBA" id="ARBA00023012"/>
    </source>
</evidence>
<organism evidence="16 17">
    <name type="scientific">Bacillus salitolerans</name>
    <dbReference type="NCBI Taxonomy" id="1437434"/>
    <lineage>
        <taxon>Bacteria</taxon>
        <taxon>Bacillati</taxon>
        <taxon>Bacillota</taxon>
        <taxon>Bacilli</taxon>
        <taxon>Bacillales</taxon>
        <taxon>Bacillaceae</taxon>
        <taxon>Bacillus</taxon>
    </lineage>
</organism>
<keyword evidence="10" id="KW-1133">Transmembrane helix</keyword>
<dbReference type="NCBIfam" id="TIGR00254">
    <property type="entry name" value="GGDEF"/>
    <property type="match status" value="1"/>
</dbReference>
<dbReference type="SMART" id="SM00388">
    <property type="entry name" value="HisKA"/>
    <property type="match status" value="1"/>
</dbReference>
<dbReference type="NCBIfam" id="TIGR00229">
    <property type="entry name" value="sensory_box"/>
    <property type="match status" value="3"/>
</dbReference>
<dbReference type="EMBL" id="JBHUEM010000024">
    <property type="protein sequence ID" value="MFD1737888.1"/>
    <property type="molecule type" value="Genomic_DNA"/>
</dbReference>
<dbReference type="InterPro" id="IPR052155">
    <property type="entry name" value="Biofilm_reg_signaling"/>
</dbReference>
<feature type="transmembrane region" description="Helical" evidence="10">
    <location>
        <begin position="12"/>
        <end position="34"/>
    </location>
</feature>
<evidence type="ECO:0000256" key="10">
    <source>
        <dbReference type="SAM" id="Phobius"/>
    </source>
</evidence>
<dbReference type="InterPro" id="IPR005467">
    <property type="entry name" value="His_kinase_dom"/>
</dbReference>
<dbReference type="InterPro" id="IPR000014">
    <property type="entry name" value="PAS"/>
</dbReference>
<dbReference type="Pfam" id="PF00990">
    <property type="entry name" value="GGDEF"/>
    <property type="match status" value="1"/>
</dbReference>
<dbReference type="InterPro" id="IPR001633">
    <property type="entry name" value="EAL_dom"/>
</dbReference>
<dbReference type="Pfam" id="PF00989">
    <property type="entry name" value="PAS"/>
    <property type="match status" value="1"/>
</dbReference>
<dbReference type="InterPro" id="IPR029787">
    <property type="entry name" value="Nucleotide_cyclase"/>
</dbReference>
<dbReference type="Pfam" id="PF08448">
    <property type="entry name" value="PAS_4"/>
    <property type="match status" value="2"/>
</dbReference>
<feature type="domain" description="EAL" evidence="14">
    <location>
        <begin position="353"/>
        <end position="606"/>
    </location>
</feature>
<dbReference type="PROSITE" id="PS50883">
    <property type="entry name" value="EAL"/>
    <property type="match status" value="1"/>
</dbReference>
<dbReference type="InterPro" id="IPR003594">
    <property type="entry name" value="HATPase_dom"/>
</dbReference>
<dbReference type="Pfam" id="PF00563">
    <property type="entry name" value="EAL"/>
    <property type="match status" value="1"/>
</dbReference>
<dbReference type="Gene3D" id="3.20.20.450">
    <property type="entry name" value="EAL domain"/>
    <property type="match status" value="1"/>
</dbReference>
<keyword evidence="17" id="KW-1185">Reference proteome</keyword>
<dbReference type="SUPFAM" id="SSF47384">
    <property type="entry name" value="Homodimeric domain of signal transducing histidine kinase"/>
    <property type="match status" value="1"/>
</dbReference>
<keyword evidence="4" id="KW-0808">Transferase</keyword>
<feature type="domain" description="PAS" evidence="12">
    <location>
        <begin position="59"/>
        <end position="129"/>
    </location>
</feature>
<evidence type="ECO:0000313" key="17">
    <source>
        <dbReference type="Proteomes" id="UP001597214"/>
    </source>
</evidence>
<dbReference type="Pfam" id="PF00512">
    <property type="entry name" value="HisKA"/>
    <property type="match status" value="1"/>
</dbReference>
<dbReference type="InterPro" id="IPR035919">
    <property type="entry name" value="EAL_sf"/>
</dbReference>
<dbReference type="Proteomes" id="UP001597214">
    <property type="component" value="Unassembled WGS sequence"/>
</dbReference>
<evidence type="ECO:0000256" key="5">
    <source>
        <dbReference type="ARBA" id="ARBA00022741"/>
    </source>
</evidence>
<dbReference type="Gene3D" id="3.30.565.10">
    <property type="entry name" value="Histidine kinase-like ATPase, C-terminal domain"/>
    <property type="match status" value="1"/>
</dbReference>
<evidence type="ECO:0000256" key="2">
    <source>
        <dbReference type="ARBA" id="ARBA00012438"/>
    </source>
</evidence>
<dbReference type="CDD" id="cd00082">
    <property type="entry name" value="HisKA"/>
    <property type="match status" value="1"/>
</dbReference>
<reference evidence="17" key="1">
    <citation type="journal article" date="2019" name="Int. J. Syst. Evol. Microbiol.">
        <title>The Global Catalogue of Microorganisms (GCM) 10K type strain sequencing project: providing services to taxonomists for standard genome sequencing and annotation.</title>
        <authorList>
            <consortium name="The Broad Institute Genomics Platform"/>
            <consortium name="The Broad Institute Genome Sequencing Center for Infectious Disease"/>
            <person name="Wu L."/>
            <person name="Ma J."/>
        </authorList>
    </citation>
    <scope>NUCLEOTIDE SEQUENCE [LARGE SCALE GENOMIC DNA]</scope>
    <source>
        <strain evidence="17">CCUG 49339</strain>
    </source>
</reference>
<keyword evidence="5" id="KW-0547">Nucleotide-binding</keyword>
<accession>A0ABW4LTC4</accession>
<dbReference type="InterPro" id="IPR001610">
    <property type="entry name" value="PAC"/>
</dbReference>
<dbReference type="RefSeq" id="WP_377929105.1">
    <property type="nucleotide sequence ID" value="NZ_JBHUEM010000024.1"/>
</dbReference>
<dbReference type="SMART" id="SM00267">
    <property type="entry name" value="GGDEF"/>
    <property type="match status" value="1"/>
</dbReference>
<evidence type="ECO:0000256" key="4">
    <source>
        <dbReference type="ARBA" id="ARBA00022679"/>
    </source>
</evidence>
<dbReference type="PROSITE" id="PS50109">
    <property type="entry name" value="HIS_KIN"/>
    <property type="match status" value="1"/>
</dbReference>
<keyword evidence="8" id="KW-0902">Two-component regulatory system</keyword>
<evidence type="ECO:0000256" key="9">
    <source>
        <dbReference type="SAM" id="MobiDB-lite"/>
    </source>
</evidence>
<keyword evidence="7" id="KW-0067">ATP-binding</keyword>
<dbReference type="SUPFAM" id="SSF55073">
    <property type="entry name" value="Nucleotide cyclase"/>
    <property type="match status" value="1"/>
</dbReference>
<dbReference type="SMART" id="SM00387">
    <property type="entry name" value="HATPase_c"/>
    <property type="match status" value="1"/>
</dbReference>
<dbReference type="CDD" id="cd01948">
    <property type="entry name" value="EAL"/>
    <property type="match status" value="1"/>
</dbReference>
<protein>
    <recommendedName>
        <fullName evidence="2">histidine kinase</fullName>
        <ecNumber evidence="2">2.7.13.3</ecNumber>
    </recommendedName>
</protein>
<dbReference type="SMART" id="SM00091">
    <property type="entry name" value="PAS"/>
    <property type="match status" value="2"/>
</dbReference>
<evidence type="ECO:0000256" key="7">
    <source>
        <dbReference type="ARBA" id="ARBA00022840"/>
    </source>
</evidence>
<dbReference type="SMART" id="SM00052">
    <property type="entry name" value="EAL"/>
    <property type="match status" value="1"/>
</dbReference>
<keyword evidence="10" id="KW-0472">Membrane</keyword>
<dbReference type="Gene3D" id="1.10.287.130">
    <property type="match status" value="1"/>
</dbReference>
<dbReference type="InterPro" id="IPR000700">
    <property type="entry name" value="PAS-assoc_C"/>
</dbReference>
<dbReference type="PANTHER" id="PTHR44757">
    <property type="entry name" value="DIGUANYLATE CYCLASE DGCP"/>
    <property type="match status" value="1"/>
</dbReference>
<dbReference type="InterPro" id="IPR036097">
    <property type="entry name" value="HisK_dim/P_sf"/>
</dbReference>
<evidence type="ECO:0000313" key="16">
    <source>
        <dbReference type="EMBL" id="MFD1737888.1"/>
    </source>
</evidence>
<evidence type="ECO:0000256" key="6">
    <source>
        <dbReference type="ARBA" id="ARBA00022777"/>
    </source>
</evidence>
<evidence type="ECO:0000256" key="1">
    <source>
        <dbReference type="ARBA" id="ARBA00000085"/>
    </source>
</evidence>
<dbReference type="SUPFAM" id="SSF55785">
    <property type="entry name" value="PYP-like sensor domain (PAS domain)"/>
    <property type="match status" value="3"/>
</dbReference>
<dbReference type="PROSITE" id="PS50887">
    <property type="entry name" value="GGDEF"/>
    <property type="match status" value="1"/>
</dbReference>
<feature type="domain" description="PAS" evidence="12">
    <location>
        <begin position="754"/>
        <end position="790"/>
    </location>
</feature>
<feature type="compositionally biased region" description="Basic and acidic residues" evidence="9">
    <location>
        <begin position="1111"/>
        <end position="1120"/>
    </location>
</feature>
<feature type="region of interest" description="Disordered" evidence="9">
    <location>
        <begin position="1095"/>
        <end position="1120"/>
    </location>
</feature>
<keyword evidence="10" id="KW-0812">Transmembrane</keyword>
<keyword evidence="6" id="KW-0418">Kinase</keyword>
<dbReference type="SUPFAM" id="SSF55874">
    <property type="entry name" value="ATPase domain of HSP90 chaperone/DNA topoisomerase II/histidine kinase"/>
    <property type="match status" value="1"/>
</dbReference>
<feature type="domain" description="Histidine kinase" evidence="11">
    <location>
        <begin position="891"/>
        <end position="1092"/>
    </location>
</feature>
<dbReference type="Gene3D" id="3.30.450.20">
    <property type="entry name" value="PAS domain"/>
    <property type="match status" value="3"/>
</dbReference>
<dbReference type="CDD" id="cd00130">
    <property type="entry name" value="PAS"/>
    <property type="match status" value="2"/>
</dbReference>
<dbReference type="InterPro" id="IPR003661">
    <property type="entry name" value="HisK_dim/P_dom"/>
</dbReference>
<proteinExistence type="predicted"/>
<evidence type="ECO:0000259" key="15">
    <source>
        <dbReference type="PROSITE" id="PS50887"/>
    </source>
</evidence>
<comment type="caution">
    <text evidence="16">The sequence shown here is derived from an EMBL/GenBank/DDBJ whole genome shotgun (WGS) entry which is preliminary data.</text>
</comment>
<feature type="domain" description="GGDEF" evidence="15">
    <location>
        <begin position="212"/>
        <end position="344"/>
    </location>
</feature>
<dbReference type="InterPro" id="IPR004358">
    <property type="entry name" value="Sig_transdc_His_kin-like_C"/>
</dbReference>
<dbReference type="PRINTS" id="PR00344">
    <property type="entry name" value="BCTRLSENSOR"/>
</dbReference>
<comment type="catalytic activity">
    <reaction evidence="1">
        <text>ATP + protein L-histidine = ADP + protein N-phospho-L-histidine.</text>
        <dbReference type="EC" id="2.7.13.3"/>
    </reaction>
</comment>
<dbReference type="InterPro" id="IPR036890">
    <property type="entry name" value="HATPase_C_sf"/>
</dbReference>
<dbReference type="InterPro" id="IPR013656">
    <property type="entry name" value="PAS_4"/>
</dbReference>
<dbReference type="Gene3D" id="3.30.70.270">
    <property type="match status" value="1"/>
</dbReference>
<dbReference type="InterPro" id="IPR043128">
    <property type="entry name" value="Rev_trsase/Diguanyl_cyclase"/>
</dbReference>
<dbReference type="SMART" id="SM00086">
    <property type="entry name" value="PAC"/>
    <property type="match status" value="2"/>
</dbReference>
<dbReference type="Pfam" id="PF02518">
    <property type="entry name" value="HATPase_c"/>
    <property type="match status" value="1"/>
</dbReference>
<evidence type="ECO:0000259" key="11">
    <source>
        <dbReference type="PROSITE" id="PS50109"/>
    </source>
</evidence>
<dbReference type="InterPro" id="IPR000160">
    <property type="entry name" value="GGDEF_dom"/>
</dbReference>
<dbReference type="PROSITE" id="PS50113">
    <property type="entry name" value="PAC"/>
    <property type="match status" value="1"/>
</dbReference>
<feature type="domain" description="PAC" evidence="13">
    <location>
        <begin position="826"/>
        <end position="878"/>
    </location>
</feature>
<dbReference type="PANTHER" id="PTHR44757:SF2">
    <property type="entry name" value="BIOFILM ARCHITECTURE MAINTENANCE PROTEIN MBAA"/>
    <property type="match status" value="1"/>
</dbReference>
<dbReference type="PROSITE" id="PS50112">
    <property type="entry name" value="PAS"/>
    <property type="match status" value="2"/>
</dbReference>
<name>A0ABW4LTC4_9BACI</name>
<evidence type="ECO:0000259" key="14">
    <source>
        <dbReference type="PROSITE" id="PS50883"/>
    </source>
</evidence>
<evidence type="ECO:0000259" key="12">
    <source>
        <dbReference type="PROSITE" id="PS50112"/>
    </source>
</evidence>
<dbReference type="InterPro" id="IPR035965">
    <property type="entry name" value="PAS-like_dom_sf"/>
</dbReference>
<sequence length="1120" mass="127748">MFQVLNVNQEQMVLFGVLILFIIILAISLSYSVIKRMESIKLVKENTDKKQLEEQLLVSEQSYRSLFNNHPDAVFSLDLEGNFKEINHACEIQFGFSHSQLMGLNVREIIHPDHLTEFVKVFELTSRNGVIQDVCIQAIQKNGTIINSETKLLPILLKNELVGVYGISKDVTEQEERKKVIKFMAYHDQLTGLPNRNKLNKYVKEKEVTKSESFAVLFFDLDRFKVINDTLGHSMGDQLLKEVAHRTKLIVNDAGMVFRQGGDEFIVLLENADRDKAAHIAQCIIDVLAQPFHISNYEIFTTPSIGISMYPEDGQTIETIVKNADFAMYQAKKAGKNTYRFYYLDEGNAQLNPLLLEMYLHKALERNELELYYQPKMNLKTGRMIGTEALMRWNSPELGMVPPNLFIPIAEETGLIIQMGEWALKTACLQNKHWHDKGHTEMIVSVNLSPRQFAQSNIVNIISNTLVETKLKPEFLELEITESMTADIERSIVTLGELKALGVKISIDDFGTGFSSLNYLKEFPINTLKIDQSFVRNLNQNPNDETIVKTIISMAHSLNLSVIAEGIESKEQLIFLQQHFCEGGQGYLFGKPVPSEELEGMLKEIGGAVSKLGLPQTTSGAEWSEELVRSAKRELQETIRRQQGMTFKVKKINGHFIHTLCDGELVYRLGFIPQQVIGKDLFEIHPLKMAEEITTYYERAWHGEDRVSYEQEINAITYLVVLSPVKRGGIVDEVIGSCVDITDRKKMERHLKESEKRYRLIAENMPDLFFICSVSGRIDYASPSFEWIMGSQFHLEGQLFTELVGPENQNHFLKLFNESYMNKAPCQSEFQLEKQNKELGIFELVISPVFDEDKKVVQMLVIGRDITDKKKTEEMLLQSEKLSIVSELAAGVAHEIRNPVTSIKGFVQLLEESYDHTYFPIIKGELEQIEEIINEYLALANLQSLLIQRVDITELLQEVLDRFTDKLIEKSIRYSIESNLVASMHGDFNQLKKVFTNIIENSIEAVETYGEIWIKLTSNDSHINISITDNGIGMDEERLARLGEPYYSYREKGIGIGLMKCFQIIGQHKGTITFSSKEYEGTVVEVNIPRIKEENKGKGTRNMPTTGNNSEKLEKLIEKV</sequence>